<dbReference type="PRINTS" id="PR01438">
    <property type="entry name" value="UNVRSLSTRESS"/>
</dbReference>
<protein>
    <submittedName>
        <fullName evidence="3">Universal stress protein</fullName>
    </submittedName>
</protein>
<comment type="similarity">
    <text evidence="1">Belongs to the universal stress protein A family.</text>
</comment>
<dbReference type="Gene3D" id="3.40.50.620">
    <property type="entry name" value="HUPs"/>
    <property type="match status" value="1"/>
</dbReference>
<evidence type="ECO:0000313" key="3">
    <source>
        <dbReference type="EMBL" id="PAD20125.1"/>
    </source>
</evidence>
<evidence type="ECO:0000259" key="2">
    <source>
        <dbReference type="Pfam" id="PF00582"/>
    </source>
</evidence>
<evidence type="ECO:0000256" key="1">
    <source>
        <dbReference type="ARBA" id="ARBA00008791"/>
    </source>
</evidence>
<dbReference type="EMBL" id="NPBV01000025">
    <property type="protein sequence ID" value="PAD20125.1"/>
    <property type="molecule type" value="Genomic_DNA"/>
</dbReference>
<dbReference type="Pfam" id="PF00582">
    <property type="entry name" value="Usp"/>
    <property type="match status" value="1"/>
</dbReference>
<dbReference type="InterPro" id="IPR014729">
    <property type="entry name" value="Rossmann-like_a/b/a_fold"/>
</dbReference>
<dbReference type="RefSeq" id="WP_095261444.1">
    <property type="nucleotide sequence ID" value="NZ_NPBV01000025.1"/>
</dbReference>
<dbReference type="InterPro" id="IPR006016">
    <property type="entry name" value="UspA"/>
</dbReference>
<dbReference type="Proteomes" id="UP000216013">
    <property type="component" value="Unassembled WGS sequence"/>
</dbReference>
<dbReference type="PANTHER" id="PTHR46268">
    <property type="entry name" value="STRESS RESPONSE PROTEIN NHAX"/>
    <property type="match status" value="1"/>
</dbReference>
<evidence type="ECO:0000313" key="4">
    <source>
        <dbReference type="Proteomes" id="UP000216013"/>
    </source>
</evidence>
<dbReference type="AlphaFoldDB" id="A0A268A7M6"/>
<comment type="caution">
    <text evidence="3">The sequence shown here is derived from an EMBL/GenBank/DDBJ whole genome shotgun (WGS) entry which is preliminary data.</text>
</comment>
<dbReference type="CDD" id="cd00293">
    <property type="entry name" value="USP-like"/>
    <property type="match status" value="1"/>
</dbReference>
<gene>
    <name evidence="3" type="ORF">CHH64_15400</name>
</gene>
<sequence>MYKKIVVAIDGSDHSFLAAEHAIQLAKLQPGTHVEGIQVLDYEKTKADVLHSTDPIQLQSKRDEKLQRFRDAFEAASIQYKLIMKHGEPAPMILEHARDTRADLIIIGSRGLNPLQEIILGSVSSRVAKRAKCSVMIVKYLS</sequence>
<dbReference type="SUPFAM" id="SSF52402">
    <property type="entry name" value="Adenine nucleotide alpha hydrolases-like"/>
    <property type="match status" value="1"/>
</dbReference>
<reference evidence="3 4" key="1">
    <citation type="submission" date="2017-07" db="EMBL/GenBank/DDBJ databases">
        <title>Isolation and whole genome analysis of endospore-forming bacteria from heroin.</title>
        <authorList>
            <person name="Kalinowski J."/>
            <person name="Ahrens B."/>
            <person name="Al-Dilaimi A."/>
            <person name="Winkler A."/>
            <person name="Wibberg D."/>
            <person name="Schleenbecker U."/>
            <person name="Ruckert C."/>
            <person name="Wolfel R."/>
            <person name="Grass G."/>
        </authorList>
    </citation>
    <scope>NUCLEOTIDE SEQUENCE [LARGE SCALE GENOMIC DNA]</scope>
    <source>
        <strain evidence="3 4">7528</strain>
    </source>
</reference>
<proteinExistence type="inferred from homology"/>
<name>A0A268A7M6_9BACI</name>
<feature type="domain" description="UspA" evidence="2">
    <location>
        <begin position="1"/>
        <end position="139"/>
    </location>
</feature>
<accession>A0A268A7M6</accession>
<organism evidence="3 4">
    <name type="scientific">Terribacillus saccharophilus</name>
    <dbReference type="NCBI Taxonomy" id="361277"/>
    <lineage>
        <taxon>Bacteria</taxon>
        <taxon>Bacillati</taxon>
        <taxon>Bacillota</taxon>
        <taxon>Bacilli</taxon>
        <taxon>Bacillales</taxon>
        <taxon>Bacillaceae</taxon>
        <taxon>Terribacillus</taxon>
    </lineage>
</organism>
<dbReference type="PANTHER" id="PTHR46268:SF6">
    <property type="entry name" value="UNIVERSAL STRESS PROTEIN UP12"/>
    <property type="match status" value="1"/>
</dbReference>
<dbReference type="InterPro" id="IPR006015">
    <property type="entry name" value="Universal_stress_UspA"/>
</dbReference>